<organism evidence="1">
    <name type="scientific">uncultured Caudovirales phage</name>
    <dbReference type="NCBI Taxonomy" id="2100421"/>
    <lineage>
        <taxon>Viruses</taxon>
        <taxon>Duplodnaviria</taxon>
        <taxon>Heunggongvirae</taxon>
        <taxon>Uroviricota</taxon>
        <taxon>Caudoviricetes</taxon>
        <taxon>Peduoviridae</taxon>
        <taxon>Maltschvirus</taxon>
        <taxon>Maltschvirus maltsch</taxon>
    </lineage>
</organism>
<accession>A0A6J5T9K1</accession>
<gene>
    <name evidence="1" type="ORF">UFOVP71_1</name>
</gene>
<protein>
    <recommendedName>
        <fullName evidence="2">Baseplate protein J-like</fullName>
    </recommendedName>
</protein>
<reference evidence="1" key="1">
    <citation type="submission" date="2020-05" db="EMBL/GenBank/DDBJ databases">
        <authorList>
            <person name="Chiriac C."/>
            <person name="Salcher M."/>
            <person name="Ghai R."/>
            <person name="Kavagutti S V."/>
        </authorList>
    </citation>
    <scope>NUCLEOTIDE SEQUENCE</scope>
</reference>
<evidence type="ECO:0000313" key="1">
    <source>
        <dbReference type="EMBL" id="CAB4241463.1"/>
    </source>
</evidence>
<dbReference type="EMBL" id="LR797824">
    <property type="protein sequence ID" value="CAB4241463.1"/>
    <property type="molecule type" value="Genomic_DNA"/>
</dbReference>
<name>A0A6J5T9K1_9CAUD</name>
<proteinExistence type="predicted"/>
<evidence type="ECO:0008006" key="2">
    <source>
        <dbReference type="Google" id="ProtNLM"/>
    </source>
</evidence>
<sequence length="365" mass="41169">MSQTRRLGQLYAAESWLNNYRYLVNADFKAYDFESLRTTLLNHIQTNYPEDFNDFINSSEYVALIDLMAFIGQNLAFRSDLNLRETFLETAEVRGNVLSIARQLGYKPFRNGAAGGFLRVVAINTSQNVYDSKGTNLSGRTIVWGDPLNADFNEQFTTILNEVISSSNPIGRPVSSIISNGVSRQIYQVSQPDNRTMVESFSLIARNSTNYQCEIVPINIDLSTQLAVESTPDPYGYLSMLFNNDGTGYANPSNGWFFLFKQGVLKYEDHVLDTSVENLVIDISSDSINEHDVWVHSIDGQGRLLKEWTQVSNTIGKNIAFNAVNKDTRTIYEVVTRSNDAISLKFSDGVYGEIPTGNIRVWYRQ</sequence>
<feature type="non-terminal residue" evidence="1">
    <location>
        <position position="365"/>
    </location>
</feature>